<gene>
    <name evidence="1" type="ORF">SAMN04488138_10131</name>
</gene>
<dbReference type="STRING" id="576117.SAMN04488138_10131"/>
<accession>A0A1I3MJ64</accession>
<dbReference type="RefSeq" id="WP_066602819.1">
    <property type="nucleotide sequence ID" value="NZ_FORY01000001.1"/>
</dbReference>
<name>A0A1I3MJ64_9RHOB</name>
<proteinExistence type="predicted"/>
<protein>
    <submittedName>
        <fullName evidence="1">Uncharacterized protein</fullName>
    </submittedName>
</protein>
<dbReference type="OrthoDB" id="7859635at2"/>
<dbReference type="AlphaFoldDB" id="A0A1I3MJ64"/>
<reference evidence="1 2" key="1">
    <citation type="submission" date="2016-10" db="EMBL/GenBank/DDBJ databases">
        <authorList>
            <person name="de Groot N.N."/>
        </authorList>
    </citation>
    <scope>NUCLEOTIDE SEQUENCE [LARGE SCALE GENOMIC DNA]</scope>
    <source>
        <strain evidence="1 2">CGMCC 1.8891</strain>
    </source>
</reference>
<evidence type="ECO:0000313" key="1">
    <source>
        <dbReference type="EMBL" id="SFI97039.1"/>
    </source>
</evidence>
<organism evidence="1 2">
    <name type="scientific">Celeribacter halophilus</name>
    <dbReference type="NCBI Taxonomy" id="576117"/>
    <lineage>
        <taxon>Bacteria</taxon>
        <taxon>Pseudomonadati</taxon>
        <taxon>Pseudomonadota</taxon>
        <taxon>Alphaproteobacteria</taxon>
        <taxon>Rhodobacterales</taxon>
        <taxon>Roseobacteraceae</taxon>
        <taxon>Celeribacter</taxon>
    </lineage>
</organism>
<keyword evidence="2" id="KW-1185">Reference proteome</keyword>
<dbReference type="GeneID" id="98663513"/>
<dbReference type="EMBL" id="FORY01000001">
    <property type="protein sequence ID" value="SFI97039.1"/>
    <property type="molecule type" value="Genomic_DNA"/>
</dbReference>
<dbReference type="Proteomes" id="UP000183299">
    <property type="component" value="Unassembled WGS sequence"/>
</dbReference>
<evidence type="ECO:0000313" key="2">
    <source>
        <dbReference type="Proteomes" id="UP000183299"/>
    </source>
</evidence>
<sequence>MREKILIIGTSHTGAFYTARDAIAAGFPDLDVSYFGLPGRVYSSAIYEGGVFRAPESMPRQLAWMDRREIDFAPFSHILHVGERYALNHVMRLMVFHDVLEEPERTGRAFISSAALADLIRGTVARRAERLLERFGRDSRACFLPAPYPLARSTRLGAGHEYALAALGKRAHGAKWMALYEQIIEEEMHKAGLNVLLQPRQTRAGQFMTADHFARADTDQSAPPDKVDHRHMNADYGWQVFCAFAQRCLGQTPESGITAPAQQLKTG</sequence>